<accession>A0A2G4YN35</accession>
<organism evidence="4 5">
    <name type="scientific">Paremcibacter congregatus</name>
    <dbReference type="NCBI Taxonomy" id="2043170"/>
    <lineage>
        <taxon>Bacteria</taxon>
        <taxon>Pseudomonadati</taxon>
        <taxon>Pseudomonadota</taxon>
        <taxon>Alphaproteobacteria</taxon>
        <taxon>Emcibacterales</taxon>
        <taxon>Emcibacteraceae</taxon>
        <taxon>Paremcibacter</taxon>
    </lineage>
</organism>
<protein>
    <submittedName>
        <fullName evidence="4">Ubiquinol-cytochrome C chaperone</fullName>
    </submittedName>
</protein>
<evidence type="ECO:0000259" key="3">
    <source>
        <dbReference type="Pfam" id="PF03981"/>
    </source>
</evidence>
<reference evidence="4 5" key="1">
    <citation type="submission" date="2017-10" db="EMBL/GenBank/DDBJ databases">
        <title>Frigbacter circumglobatus gen. nov. sp. nov., isolated from sediment cultured in situ.</title>
        <authorList>
            <person name="Zhao Z."/>
        </authorList>
    </citation>
    <scope>NUCLEOTIDE SEQUENCE [LARGE SCALE GENOMIC DNA]</scope>
    <source>
        <strain evidence="4 5">ZYL</strain>
    </source>
</reference>
<name>A0A2G4YN35_9PROT</name>
<dbReference type="OrthoDB" id="7158889at2"/>
<evidence type="ECO:0000313" key="5">
    <source>
        <dbReference type="Proteomes" id="UP000229730"/>
    </source>
</evidence>
<dbReference type="InParanoid" id="A0A2G4YN35"/>
<dbReference type="InterPro" id="IPR021150">
    <property type="entry name" value="Ubiq_cyt_c_chap"/>
</dbReference>
<dbReference type="Pfam" id="PF03981">
    <property type="entry name" value="Ubiq_cyt_C_chap"/>
    <property type="match status" value="1"/>
</dbReference>
<comment type="caution">
    <text evidence="4">The sequence shown here is derived from an EMBL/GenBank/DDBJ whole genome shotgun (WGS) entry which is preliminary data.</text>
</comment>
<dbReference type="PANTHER" id="PTHR12184">
    <property type="entry name" value="UBIQUINOL-CYTOCHROME C REDUCTASE COMPLEX ASSEMBLY FACTOR 1 FAMILY MEMBER"/>
    <property type="match status" value="1"/>
</dbReference>
<comment type="similarity">
    <text evidence="2">Belongs to the UPF0174 family.</text>
</comment>
<dbReference type="RefSeq" id="WP_099474751.1">
    <property type="nucleotide sequence ID" value="NZ_CAXBMK010000001.1"/>
</dbReference>
<comment type="similarity">
    <text evidence="1">Belongs to the CBP3 family.</text>
</comment>
<feature type="domain" description="Ubiquinol-cytochrome c chaperone" evidence="3">
    <location>
        <begin position="34"/>
        <end position="175"/>
    </location>
</feature>
<dbReference type="EMBL" id="PDEM01000031">
    <property type="protein sequence ID" value="PHZ83705.1"/>
    <property type="molecule type" value="Genomic_DNA"/>
</dbReference>
<dbReference type="Proteomes" id="UP000229730">
    <property type="component" value="Unassembled WGS sequence"/>
</dbReference>
<dbReference type="InterPro" id="IPR007129">
    <property type="entry name" value="Ubiqinol_cyt_c_chaperone_CPB3"/>
</dbReference>
<gene>
    <name evidence="4" type="ORF">CRD36_15125</name>
</gene>
<evidence type="ECO:0000256" key="1">
    <source>
        <dbReference type="ARBA" id="ARBA00006407"/>
    </source>
</evidence>
<dbReference type="AlphaFoldDB" id="A0A2G4YN35"/>
<proteinExistence type="inferred from homology"/>
<dbReference type="PANTHER" id="PTHR12184:SF1">
    <property type="entry name" value="UBIQUINOL-CYTOCHROME-C REDUCTASE COMPLEX ASSEMBLY FACTOR 1"/>
    <property type="match status" value="1"/>
</dbReference>
<keyword evidence="5" id="KW-1185">Reference proteome</keyword>
<evidence type="ECO:0000256" key="2">
    <source>
        <dbReference type="ARBA" id="ARBA00006436"/>
    </source>
</evidence>
<sequence length="184" mass="20953">MLNLFKRNRKIRNLSHEVFTHIVTQARQPAFYADYKVADTLDGRFDLIILHVALVIDRLEQFPKKREAGLLIRYIQEVLFDNMDMSLREIGVGDMSVGKKVKVMAEAFYGRKLAYKTALQAEDKSDALKKAVLTNIYREENPGDDVLTAVVSYILRQMASFEQQDLTALLSGKLDFVPVKPEGA</sequence>
<evidence type="ECO:0000313" key="4">
    <source>
        <dbReference type="EMBL" id="PHZ83705.1"/>
    </source>
</evidence>